<evidence type="ECO:0000313" key="2">
    <source>
        <dbReference type="Proteomes" id="UP000484381"/>
    </source>
</evidence>
<protein>
    <recommendedName>
        <fullName evidence="3">Transcriptional regulator</fullName>
    </recommendedName>
</protein>
<dbReference type="EMBL" id="WHNP01000046">
    <property type="protein sequence ID" value="MPW21569.1"/>
    <property type="molecule type" value="Genomic_DNA"/>
</dbReference>
<dbReference type="Proteomes" id="UP000484381">
    <property type="component" value="Unassembled WGS sequence"/>
</dbReference>
<organism evidence="1 2">
    <name type="scientific">Paraburkholderia franconis</name>
    <dbReference type="NCBI Taxonomy" id="2654983"/>
    <lineage>
        <taxon>Bacteria</taxon>
        <taxon>Pseudomonadati</taxon>
        <taxon>Pseudomonadota</taxon>
        <taxon>Betaproteobacteria</taxon>
        <taxon>Burkholderiales</taxon>
        <taxon>Burkholderiaceae</taxon>
        <taxon>Paraburkholderia</taxon>
    </lineage>
</organism>
<proteinExistence type="predicted"/>
<keyword evidence="2" id="KW-1185">Reference proteome</keyword>
<accession>A0A7X1TJP5</accession>
<gene>
    <name evidence="1" type="ORF">GCT13_33040</name>
</gene>
<dbReference type="AlphaFoldDB" id="A0A7X1TJP5"/>
<evidence type="ECO:0000313" key="1">
    <source>
        <dbReference type="EMBL" id="MPW21569.1"/>
    </source>
</evidence>
<name>A0A7X1TJP5_9BURK</name>
<sequence length="74" mass="8624">MKKTRSQQYGEYIVHPTAHRLSDGLFSADLMLEAAGEQVSPNRYEFFSLDYFVSEADAVRYARRWACNWIDTRG</sequence>
<evidence type="ECO:0008006" key="3">
    <source>
        <dbReference type="Google" id="ProtNLM"/>
    </source>
</evidence>
<comment type="caution">
    <text evidence="1">The sequence shown here is derived from an EMBL/GenBank/DDBJ whole genome shotgun (WGS) entry which is preliminary data.</text>
</comment>
<reference evidence="1 2" key="1">
    <citation type="submission" date="2019-10" db="EMBL/GenBank/DDBJ databases">
        <title>Paraburkholderia sp. isolated from nodules of Mimosa pudica from Brazilian Atlantic Forest soils.</title>
        <authorList>
            <person name="Paulitsch F."/>
            <person name="Hungria M."/>
            <person name="Dall'Agnol R."/>
        </authorList>
    </citation>
    <scope>NUCLEOTIDE SEQUENCE [LARGE SCALE GENOMIC DNA]</scope>
    <source>
        <strain evidence="1 2">CNPSo 3157</strain>
    </source>
</reference>